<dbReference type="InterPro" id="IPR003029">
    <property type="entry name" value="S1_domain"/>
</dbReference>
<evidence type="ECO:0000256" key="2">
    <source>
        <dbReference type="ARBA" id="ARBA00022980"/>
    </source>
</evidence>
<proteinExistence type="inferred from homology"/>
<dbReference type="InterPro" id="IPR012340">
    <property type="entry name" value="NA-bd_OB-fold"/>
</dbReference>
<dbReference type="Gene3D" id="2.40.50.140">
    <property type="entry name" value="Nucleic acid-binding proteins"/>
    <property type="match status" value="3"/>
</dbReference>
<dbReference type="PANTHER" id="PTHR10724:SF7">
    <property type="entry name" value="SMALL RIBOSOMAL SUBUNIT PROTEIN BS1C"/>
    <property type="match status" value="1"/>
</dbReference>
<keyword evidence="2" id="KW-0689">Ribosomal protein</keyword>
<evidence type="ECO:0000256" key="3">
    <source>
        <dbReference type="ARBA" id="ARBA00023274"/>
    </source>
</evidence>
<dbReference type="PROSITE" id="PS50126">
    <property type="entry name" value="S1"/>
    <property type="match status" value="3"/>
</dbReference>
<dbReference type="InterPro" id="IPR050437">
    <property type="entry name" value="Ribos_protein_bS1-like"/>
</dbReference>
<dbReference type="RefSeq" id="WP_346164073.1">
    <property type="nucleotide sequence ID" value="NZ_BAAAOQ010000027.1"/>
</dbReference>
<comment type="caution">
    <text evidence="5">The sequence shown here is derived from an EMBL/GenBank/DDBJ whole genome shotgun (WGS) entry which is preliminary data.</text>
</comment>
<keyword evidence="6" id="KW-1185">Reference proteome</keyword>
<evidence type="ECO:0000256" key="1">
    <source>
        <dbReference type="ARBA" id="ARBA00006767"/>
    </source>
</evidence>
<feature type="domain" description="S1 motif" evidence="4">
    <location>
        <begin position="22"/>
        <end position="95"/>
    </location>
</feature>
<sequence length="266" mass="27919">MTEPVPNPLEQLRTRLAAFRPGEVAHGTVAGFADGEVVVRLDSDGSGEPTGRIPRHLLSWTAFEDPAQVVAVGQRVTAEVQGAHGGGGRVVLSAKACEDEALYRHLRGARPGDVVTGTVAAVHPFGVFVRLDGAPPHPVHPGTGFVRVPDLTWAHVDHPADVVRPGQRVTGEVIGADSYQGEVVISLKALAEDPWDSLGLAVGDVVTGPVTKVVPFGVFVRVGEAAEGLVHVSDLGGRAVAEGQELTVRVLETDRVRRRIRLAAAG</sequence>
<evidence type="ECO:0000313" key="5">
    <source>
        <dbReference type="EMBL" id="GAA2203203.1"/>
    </source>
</evidence>
<dbReference type="Pfam" id="PF00575">
    <property type="entry name" value="S1"/>
    <property type="match status" value="3"/>
</dbReference>
<name>A0ABN3C1T3_9ACTN</name>
<dbReference type="Proteomes" id="UP001501391">
    <property type="component" value="Unassembled WGS sequence"/>
</dbReference>
<dbReference type="SMART" id="SM00316">
    <property type="entry name" value="S1"/>
    <property type="match status" value="3"/>
</dbReference>
<comment type="similarity">
    <text evidence="1">Belongs to the bacterial ribosomal protein bS1 family.</text>
</comment>
<protein>
    <recommendedName>
        <fullName evidence="4">S1 motif domain-containing protein</fullName>
    </recommendedName>
</protein>
<feature type="domain" description="S1 motif" evidence="4">
    <location>
        <begin position="112"/>
        <end position="188"/>
    </location>
</feature>
<organism evidence="5 6">
    <name type="scientific">Streptomyces bangladeshensis</name>
    <dbReference type="NCBI Taxonomy" id="295352"/>
    <lineage>
        <taxon>Bacteria</taxon>
        <taxon>Bacillati</taxon>
        <taxon>Actinomycetota</taxon>
        <taxon>Actinomycetes</taxon>
        <taxon>Kitasatosporales</taxon>
        <taxon>Streptomycetaceae</taxon>
        <taxon>Streptomyces</taxon>
    </lineage>
</organism>
<dbReference type="EMBL" id="BAAAOQ010000027">
    <property type="protein sequence ID" value="GAA2203203.1"/>
    <property type="molecule type" value="Genomic_DNA"/>
</dbReference>
<evidence type="ECO:0000313" key="6">
    <source>
        <dbReference type="Proteomes" id="UP001501391"/>
    </source>
</evidence>
<dbReference type="SUPFAM" id="SSF50249">
    <property type="entry name" value="Nucleic acid-binding proteins"/>
    <property type="match status" value="3"/>
</dbReference>
<keyword evidence="3" id="KW-0687">Ribonucleoprotein</keyword>
<gene>
    <name evidence="5" type="ORF">GCM10009787_65270</name>
</gene>
<evidence type="ECO:0000259" key="4">
    <source>
        <dbReference type="PROSITE" id="PS50126"/>
    </source>
</evidence>
<feature type="domain" description="S1 motif" evidence="4">
    <location>
        <begin position="203"/>
        <end position="265"/>
    </location>
</feature>
<dbReference type="CDD" id="cd00164">
    <property type="entry name" value="S1_like"/>
    <property type="match status" value="1"/>
</dbReference>
<accession>A0ABN3C1T3</accession>
<reference evidence="5 6" key="1">
    <citation type="journal article" date="2019" name="Int. J. Syst. Evol. Microbiol.">
        <title>The Global Catalogue of Microorganisms (GCM) 10K type strain sequencing project: providing services to taxonomists for standard genome sequencing and annotation.</title>
        <authorList>
            <consortium name="The Broad Institute Genomics Platform"/>
            <consortium name="The Broad Institute Genome Sequencing Center for Infectious Disease"/>
            <person name="Wu L."/>
            <person name="Ma J."/>
        </authorList>
    </citation>
    <scope>NUCLEOTIDE SEQUENCE [LARGE SCALE GENOMIC DNA]</scope>
    <source>
        <strain evidence="5 6">JCM 14924</strain>
    </source>
</reference>
<dbReference type="PANTHER" id="PTHR10724">
    <property type="entry name" value="30S RIBOSOMAL PROTEIN S1"/>
    <property type="match status" value="1"/>
</dbReference>